<keyword evidence="6" id="KW-1185">Reference proteome</keyword>
<feature type="region of interest" description="Disordered" evidence="1">
    <location>
        <begin position="876"/>
        <end position="920"/>
    </location>
</feature>
<dbReference type="EMBL" id="CP014209">
    <property type="protein sequence ID" value="ANC30320.1"/>
    <property type="molecule type" value="Genomic_DNA"/>
</dbReference>
<feature type="domain" description="DUF5979" evidence="3">
    <location>
        <begin position="465"/>
        <end position="565"/>
    </location>
</feature>
<evidence type="ECO:0000256" key="2">
    <source>
        <dbReference type="SAM" id="Phobius"/>
    </source>
</evidence>
<keyword evidence="2" id="KW-0472">Membrane</keyword>
<feature type="domain" description="DUF5979" evidence="3">
    <location>
        <begin position="780"/>
        <end position="877"/>
    </location>
</feature>
<feature type="domain" description="DUF5979" evidence="3">
    <location>
        <begin position="676"/>
        <end position="774"/>
    </location>
</feature>
<keyword evidence="2" id="KW-0812">Transmembrane</keyword>
<dbReference type="AlphaFoldDB" id="A0A161IJF7"/>
<dbReference type="InterPro" id="IPR046022">
    <property type="entry name" value="DUF5979"/>
</dbReference>
<dbReference type="KEGG" id="ido:I598_0743"/>
<protein>
    <submittedName>
        <fullName evidence="5">T surface-antigen of pili</fullName>
    </submittedName>
</protein>
<reference evidence="5 6" key="1">
    <citation type="submission" date="2016-01" db="EMBL/GenBank/DDBJ databases">
        <title>Complete genome sequence of a soil Actinobacterium, Isoptericola dokdonensis DS-3.</title>
        <authorList>
            <person name="Kwon S.-K."/>
            <person name="Kim J.F."/>
        </authorList>
    </citation>
    <scope>NUCLEOTIDE SEQUENCE [LARGE SCALE GENOMIC DNA]</scope>
    <source>
        <strain evidence="5 6">DS-3</strain>
    </source>
</reference>
<dbReference type="Gene3D" id="2.60.40.1140">
    <property type="entry name" value="Collagen-binding surface protein Cna, B-type domain"/>
    <property type="match status" value="2"/>
</dbReference>
<proteinExistence type="predicted"/>
<name>A0A161IJF7_9MICO</name>
<evidence type="ECO:0000259" key="4">
    <source>
        <dbReference type="Pfam" id="PF20597"/>
    </source>
</evidence>
<keyword evidence="2" id="KW-1133">Transmembrane helix</keyword>
<dbReference type="Pfam" id="PF19407">
    <property type="entry name" value="DUF5979"/>
    <property type="match status" value="4"/>
</dbReference>
<sequence length="950" mass="94944">MRSTATGARPPGRRSRTGGTLAVAALAAVLAAAGVVVAPGQPPAAQAAPADLLPPASGILPGPAPGGATPGAWGPCVPDPAADDSCAGWLVPPGAILESFPGTDDAPNVVVGGDFTAGLGSAETEGLLVVAGDADFLKGYNVGVAGGGTGVVPAHRADMLIVGGDATVANPSEDPNAAGNPATVGVGLTTSDGSNRYGTIHVGGARNFRDPSFGAADTTYGVLGNIDTANQEPPATETQNVLDGDVSVLVDDGYTELFGAEGKMARYSQQCYAELSTETEATTILNEGGSLSLEHGTFAQSGDVVTLTSTGSADVVEFVLPATLGTVANPVQINIVGATTAQTVLVNTLAAGTVTHFIGDVYWGAGVGDELNTRALVEGRHLLWNYPFTTDLVLGGATQFPGSVLVGDPGSVTQIGFSGANGRIYTPGDLVHSGTATATSGSELHGYPFDGALGCIREIPGTFFVTKEITGDGADAVPPDVTFTVAWEVTGPADSPNLGRTGTVEVLADGTPALGPDDLAEGDVVTFAEPTVPTVDGVVWGAPQIQPNPLTVAGDTAATVTVTNEAVLVRGGFTIRKEVTGDPGGTTDEFTGTWTCDAEDVDGDDSGTWTLADGEEATVDGLPVGTTCTVAEDPVTDANGTWTTSIDPDTVVVAEGDASATVVTVTNEFTSTVGAFTIAKEVTGDDGATLTEFTVAWTCTAPDGSVTSGTATVAAGTSSDPVGGLPVGTLCTVEEAVPDDPNGTWTAEVTPSEIVIASDDPADVGVVTVTNTFTVDRGGFTIRKEVTGDPGGTTDEFTGTWTCDAQDLDGDDSGTWTLVDGDEATVDGLPVGTTCTVAEDPVTDANGTWTTSIDPDTVVVTDGDVAATIVTVTNDFTVSPTPSPSAPTPTASPSTAAPTPVAPTEGPTSPAPTAGPDLPRTGADVGGWAMLALTLVGLGTVAVLAVRRRA</sequence>
<evidence type="ECO:0000256" key="1">
    <source>
        <dbReference type="SAM" id="MobiDB-lite"/>
    </source>
</evidence>
<gene>
    <name evidence="5" type="ORF">I598_0743</name>
</gene>
<accession>A0A161IJF7</accession>
<dbReference type="Pfam" id="PF20597">
    <property type="entry name" value="pAdhesive_15"/>
    <property type="match status" value="1"/>
</dbReference>
<dbReference type="InterPro" id="IPR026588">
    <property type="entry name" value="Choice_anch_A"/>
</dbReference>
<evidence type="ECO:0000313" key="5">
    <source>
        <dbReference type="EMBL" id="ANC30320.1"/>
    </source>
</evidence>
<evidence type="ECO:0000313" key="6">
    <source>
        <dbReference type="Proteomes" id="UP000076794"/>
    </source>
</evidence>
<feature type="domain" description="DUF5979" evidence="3">
    <location>
        <begin position="573"/>
        <end position="670"/>
    </location>
</feature>
<feature type="domain" description="Choice-of-anchor A" evidence="4">
    <location>
        <begin position="108"/>
        <end position="405"/>
    </location>
</feature>
<feature type="transmembrane region" description="Helical" evidence="2">
    <location>
        <begin position="925"/>
        <end position="946"/>
    </location>
</feature>
<dbReference type="STRING" id="1300344.I598_0743"/>
<dbReference type="PATRIC" id="fig|1300344.3.peg.747"/>
<feature type="compositionally biased region" description="Low complexity" evidence="1">
    <location>
        <begin position="888"/>
        <end position="904"/>
    </location>
</feature>
<organism evidence="5 6">
    <name type="scientific">Isoptericola dokdonensis DS-3</name>
    <dbReference type="NCBI Taxonomy" id="1300344"/>
    <lineage>
        <taxon>Bacteria</taxon>
        <taxon>Bacillati</taxon>
        <taxon>Actinomycetota</taxon>
        <taxon>Actinomycetes</taxon>
        <taxon>Micrococcales</taxon>
        <taxon>Promicromonosporaceae</taxon>
        <taxon>Isoptericola</taxon>
    </lineage>
</organism>
<evidence type="ECO:0000259" key="3">
    <source>
        <dbReference type="Pfam" id="PF19407"/>
    </source>
</evidence>
<dbReference type="Proteomes" id="UP000076794">
    <property type="component" value="Chromosome"/>
</dbReference>